<dbReference type="Proteomes" id="UP000738325">
    <property type="component" value="Unassembled WGS sequence"/>
</dbReference>
<evidence type="ECO:0000256" key="2">
    <source>
        <dbReference type="ARBA" id="ARBA00023034"/>
    </source>
</evidence>
<feature type="domain" description="Trs120/TRAPPC9 third Ig-like" evidence="8">
    <location>
        <begin position="1954"/>
        <end position="2096"/>
    </location>
</feature>
<evidence type="ECO:0000259" key="5">
    <source>
        <dbReference type="Pfam" id="PF15460"/>
    </source>
</evidence>
<dbReference type="InterPro" id="IPR058567">
    <property type="entry name" value="Ig_TRAPPC9_Trs120_3rd"/>
</dbReference>
<feature type="region of interest" description="Disordered" evidence="3">
    <location>
        <begin position="947"/>
        <end position="1010"/>
    </location>
</feature>
<dbReference type="InterPro" id="IPR058568">
    <property type="entry name" value="Ig_TRAPPC9_Trs120_4th"/>
</dbReference>
<dbReference type="EMBL" id="JAAAIP010000303">
    <property type="protein sequence ID" value="KAG0319925.1"/>
    <property type="molecule type" value="Genomic_DNA"/>
</dbReference>
<dbReference type="Pfam" id="PF15460">
    <property type="entry name" value="SAS4"/>
    <property type="match status" value="1"/>
</dbReference>
<dbReference type="OrthoDB" id="27962at2759"/>
<dbReference type="InterPro" id="IPR058563">
    <property type="entry name" value="Trs120_TRAPPC9_N"/>
</dbReference>
<feature type="domain" description="Trs120/TRAPPC9 fourth Ig-like" evidence="9">
    <location>
        <begin position="2130"/>
        <end position="2247"/>
    </location>
</feature>
<keyword evidence="11" id="KW-1185">Reference proteome</keyword>
<proteinExistence type="predicted"/>
<feature type="compositionally biased region" description="Low complexity" evidence="3">
    <location>
        <begin position="718"/>
        <end position="734"/>
    </location>
</feature>
<evidence type="ECO:0000256" key="1">
    <source>
        <dbReference type="ARBA" id="ARBA00004555"/>
    </source>
</evidence>
<sequence length="2249" mass="247676">MKTDRQTDPYTKSVSAVANTNTSCASSADNNNLSKSTKRRKVVDSEASTSPRGAIAAAAMSEQAAAGKKRSAIDEHRIEEDGVAIRGVSGSVRKKRVPTTVRTSHSRRNDRQQQEHLQSDAEPDEDVDVESMDIESSQQSSEVAATPVSAGDLVVKHGGPRRRGSAAVADPTAGSSNATTHSSPLKKKTQLKGAETETVPMSDSNGLANGDAKADKSRRQTALRIDAESLTAPAIKEHVTAVKPQKPSSRSKVPPAHFAVATTSPHSSVAASSPPIDHGLQKRVLPSRGGMLRDKTGGVSIEASLLAPPIIPAGEYILYLTDSHVFQRADVDRNRIPPAAYNGVAEDPGMSTPQTATEYKIEDHTLTTVAFSSCPPPSAITHIEVPIFRPCSINQFLQEEKKRKMQMLSKALAKAEAEAAAEALAIANATTTPTTASYRTVSTRLKHKEVVQNQHVLVQTALPSWAQHSSAHGKKAVITNTTLGKIEGDAQEEVLTDEVYEKRHRKQEMAEKKVKNREKEKLRHTMYQQQLVVEKLRHIEINRLMPISAFRSLQKTVEQEQQQHQQELGSGSGSGSGTDETAPLHQAPISLAAARIMQDEYHRRLLREAEENLRRYEQLGLNETSNLSMAPIHSPFSRTKNRLLTMVPTSRTEDRHLTAGGKAPDLKHDRRDRHVNQRSDSASSVLKSSGDTEEKRIRKRARANDSRGDDHEEGAGRTNTKTSSTSTSTKLASSSFITTVSTSKMLSSQKLASKKQEEQLQQPQRPPKPITTFIKPGSVLASGARKSSRVALAFGEKVPTLDRMDFVLPKDGFTFFSQNVPHEGQLYFQFATSYNAEYQYLEEFQMHRRVFGVIGIMDCQEWPDGNMNAGYQQFQQTLTKYPSAVANQCFAFDPSEDHPDDLRGAGVIMIPNVGNTSSYLRVLICDLARTILTEFETIASEIGKRQDIESPNPSINLYLRHGGHGGPKSPSSNSSTLQDMSSNGIKPLTAPPSAMTTSGSSTHSRTMSSAGYASMNSSNQYVQPAVVTDPRLRKRTAARAKKLYGDLYLMAGRLSDAVSSYQSVIEVSKAGSDFLWQASAMEGMYCAVVLLAFVQADLTQFHQQQAQQTPIMSPTSPTTTTEPAKAQATPAIKPLIVDIPEKYMTILTLYNKVPSNATPPILYVEACMKVTKFIATCFVCGNGILDDRALAAVVSGNMFVNADGTVIEGQQQQSMTHSGTHSQTASGAAGLLRRASTLRSRTGSVTTPHLGITRTDIMNWVAKAWTGRLDELWILEQIHFTTSIASILGAIQFRRKQSLYLRYAVRMIAPLLHQTRLAQAAAAHASGTTVKKSPSSDQGVLDCLTQICNVFGIGENFTSSNSIFMDHGWPELQIDVLYECIRVAEAVPDYKAMMYFSTTLLRQLYAYLTREEQTGLYASLPRILAAAKKTGVADLTEIHYWTKTLVVDIEVCSPSARKVPFTRSKDTLKDIIPETKLTVKPGGEVDPFIYNPFHRKVNNVAKLDIVAEETSYFIVTLTNPHGIDLEVQEIRLSTSGVEFEAIPTSTMIPAQTTVSIKVAGIPKHPGELVIRGCMVQILHCAEQEFFVTNPRTGLPVDTGLKAPEPTPDAMTRFKKRGLESFTVRKAASEEEPKFATVSAIATQPLLKISSTSLQHGSVMLFEGEKTTIRLTLENIGSVPVDFVTLTFSDSTSQLTLGNNYGNTTTSHGVELSAEDAYEMELFLKKTNVFSWNREVECNIPVGGSREIKVDVLGKRGCSSGVVQIDYAYLHRKDDKAAEESNVFVTRQLFSQVMMTVYKTVECLNLDILYLQSHGGMDIPSTEPNTPHLDSFNDGNGTFPNGESGLPRFDFSSDGFLAPPAAEEEGVRAGSSQNKAIQIQEPRSGGKGEGGVVRFKTFGAGRRGSRTISQRLSSNFAKVDKRQSVEQLLSKARGDAILPGEQIEAAISRRVALGTKNEYCLLTLDVRNVWTVPVEVAMLVDDSEEGEGLDVNKLIKSTTVIQPGSTQRIILPVRRMVLSTEQLSMPIPTLSNKQFVVARGAVASAEDQALERALFWFREELLKRVVARWSCKDASGRFGKFDLRTLRLNKSMLNVLKIEDISFVVRLEPTEAMLEQQRQQQPPLEQEDGLLRRGGLEQIGSNRWRCPVDQFAQIRVTVVNRSHMDVKLCLRMQPVQVYEDGTMEYEMGTRMVWHGVLQAPLAKMHPDSMTSHILPVCFYSRGEFRMLYHAEDVHRRVVYYDHEPLVIESF</sequence>
<feature type="compositionally biased region" description="Low complexity" evidence="3">
    <location>
        <begin position="262"/>
        <end position="275"/>
    </location>
</feature>
<evidence type="ECO:0000259" key="9">
    <source>
        <dbReference type="Pfam" id="PF26283"/>
    </source>
</evidence>
<feature type="compositionally biased region" description="Acidic residues" evidence="3">
    <location>
        <begin position="121"/>
        <end position="133"/>
    </location>
</feature>
<feature type="compositionally biased region" description="Polar residues" evidence="3">
    <location>
        <begin position="134"/>
        <end position="143"/>
    </location>
</feature>
<reference evidence="10" key="1">
    <citation type="journal article" date="2020" name="Fungal Divers.">
        <title>Resolving the Mortierellaceae phylogeny through synthesis of multi-gene phylogenetics and phylogenomics.</title>
        <authorList>
            <person name="Vandepol N."/>
            <person name="Liber J."/>
            <person name="Desiro A."/>
            <person name="Na H."/>
            <person name="Kennedy M."/>
            <person name="Barry K."/>
            <person name="Grigoriev I.V."/>
            <person name="Miller A.N."/>
            <person name="O'Donnell K."/>
            <person name="Stajich J.E."/>
            <person name="Bonito G."/>
        </authorList>
    </citation>
    <scope>NUCLEOTIDE SEQUENCE</scope>
    <source>
        <strain evidence="10">REB-010B</strain>
    </source>
</reference>
<feature type="compositionally biased region" description="Basic and acidic residues" evidence="3">
    <location>
        <begin position="690"/>
        <end position="715"/>
    </location>
</feature>
<feature type="region of interest" description="Disordered" evidence="3">
    <location>
        <begin position="748"/>
        <end position="771"/>
    </location>
</feature>
<dbReference type="Pfam" id="PF26254">
    <property type="entry name" value="Ig_TRAPPC9-Trs120_1st"/>
    <property type="match status" value="1"/>
</dbReference>
<dbReference type="GO" id="GO:0005802">
    <property type="term" value="C:trans-Golgi network"/>
    <property type="evidence" value="ECO:0007669"/>
    <property type="project" value="TreeGrafter"/>
</dbReference>
<evidence type="ECO:0000259" key="7">
    <source>
        <dbReference type="Pfam" id="PF26254"/>
    </source>
</evidence>
<feature type="compositionally biased region" description="Basic and acidic residues" evidence="3">
    <location>
        <begin position="107"/>
        <end position="119"/>
    </location>
</feature>
<accession>A0A9P6RLH9</accession>
<dbReference type="Pfam" id="PF26282">
    <property type="entry name" value="Ig_TRAPPC9-Trs120_3rd"/>
    <property type="match status" value="1"/>
</dbReference>
<comment type="caution">
    <text evidence="10">The sequence shown here is derived from an EMBL/GenBank/DDBJ whole genome shotgun (WGS) entry which is preliminary data.</text>
</comment>
<evidence type="ECO:0000259" key="8">
    <source>
        <dbReference type="Pfam" id="PF26282"/>
    </source>
</evidence>
<dbReference type="InterPro" id="IPR058565">
    <property type="entry name" value="Ig_TRAPPC9_Trs120_1st"/>
</dbReference>
<evidence type="ECO:0000256" key="3">
    <source>
        <dbReference type="SAM" id="MobiDB-lite"/>
    </source>
</evidence>
<feature type="compositionally biased region" description="Low complexity" evidence="3">
    <location>
        <begin position="559"/>
        <end position="569"/>
    </location>
</feature>
<feature type="region of interest" description="Disordered" evidence="3">
    <location>
        <begin position="649"/>
        <end position="734"/>
    </location>
</feature>
<dbReference type="Pfam" id="PF26251">
    <property type="entry name" value="TPR_TRAPPC9-Trs120"/>
    <property type="match status" value="1"/>
</dbReference>
<evidence type="ECO:0000313" key="10">
    <source>
        <dbReference type="EMBL" id="KAG0319925.1"/>
    </source>
</evidence>
<feature type="region of interest" description="Disordered" evidence="3">
    <location>
        <begin position="236"/>
        <end position="255"/>
    </location>
</feature>
<feature type="compositionally biased region" description="Polar residues" evidence="3">
    <location>
        <begin position="8"/>
        <end position="35"/>
    </location>
</feature>
<organism evidence="10 11">
    <name type="scientific">Dissophora globulifera</name>
    <dbReference type="NCBI Taxonomy" id="979702"/>
    <lineage>
        <taxon>Eukaryota</taxon>
        <taxon>Fungi</taxon>
        <taxon>Fungi incertae sedis</taxon>
        <taxon>Mucoromycota</taxon>
        <taxon>Mortierellomycotina</taxon>
        <taxon>Mortierellomycetes</taxon>
        <taxon>Mortierellales</taxon>
        <taxon>Mortierellaceae</taxon>
        <taxon>Dissophora</taxon>
    </lineage>
</organism>
<dbReference type="InterPro" id="IPR029184">
    <property type="entry name" value="Sas4_dom"/>
</dbReference>
<feature type="compositionally biased region" description="Low complexity" evidence="3">
    <location>
        <begin position="996"/>
        <end position="1009"/>
    </location>
</feature>
<comment type="subcellular location">
    <subcellularLocation>
        <location evidence="1">Golgi apparatus</location>
    </subcellularLocation>
</comment>
<feature type="domain" description="Trs120/TRAPPC9 TPR region" evidence="6">
    <location>
        <begin position="1139"/>
        <end position="1430"/>
    </location>
</feature>
<dbReference type="Pfam" id="PF26280">
    <property type="entry name" value="Ig_TRAPPC9-Trs120_2nd"/>
    <property type="match status" value="1"/>
</dbReference>
<feature type="region of interest" description="Disordered" evidence="3">
    <location>
        <begin position="555"/>
        <end position="583"/>
    </location>
</feature>
<name>A0A9P6RLH9_9FUNG</name>
<evidence type="ECO:0000259" key="6">
    <source>
        <dbReference type="Pfam" id="PF26251"/>
    </source>
</evidence>
<feature type="domain" description="Something about silencing protein 4" evidence="5">
    <location>
        <begin position="494"/>
        <end position="558"/>
    </location>
</feature>
<feature type="region of interest" description="Disordered" evidence="3">
    <location>
        <begin position="1"/>
        <end position="229"/>
    </location>
</feature>
<dbReference type="Gene3D" id="6.10.250.3170">
    <property type="match status" value="1"/>
</dbReference>
<dbReference type="PANTHER" id="PTHR21512">
    <property type="entry name" value="TRAFFICKING PROTEIN PARTICLE COMPLEX SUBUNIT 9"/>
    <property type="match status" value="1"/>
</dbReference>
<dbReference type="Pfam" id="PF08626">
    <property type="entry name" value="TRAPPC9-Trs120"/>
    <property type="match status" value="1"/>
</dbReference>
<dbReference type="InterPro" id="IPR013935">
    <property type="entry name" value="Trs120_TRAPPC9"/>
</dbReference>
<evidence type="ECO:0000313" key="11">
    <source>
        <dbReference type="Proteomes" id="UP000738325"/>
    </source>
</evidence>
<feature type="compositionally biased region" description="Low complexity" evidence="3">
    <location>
        <begin position="54"/>
        <end position="66"/>
    </location>
</feature>
<gene>
    <name evidence="10" type="ORF">BGZ99_004838</name>
</gene>
<evidence type="ECO:0000259" key="4">
    <source>
        <dbReference type="Pfam" id="PF08626"/>
    </source>
</evidence>
<feature type="region of interest" description="Disordered" evidence="3">
    <location>
        <begin position="262"/>
        <end position="282"/>
    </location>
</feature>
<keyword evidence="2" id="KW-0333">Golgi apparatus</keyword>
<protein>
    <submittedName>
        <fullName evidence="10">Uncharacterized protein</fullName>
    </submittedName>
</protein>
<feature type="compositionally biased region" description="Basic and acidic residues" evidence="3">
    <location>
        <begin position="71"/>
        <end position="80"/>
    </location>
</feature>
<feature type="compositionally biased region" description="Basic and acidic residues" evidence="3">
    <location>
        <begin position="664"/>
        <end position="677"/>
    </location>
</feature>
<feature type="domain" description="Trs120/TRAPPC9 first Ig-like" evidence="7">
    <location>
        <begin position="1446"/>
        <end position="1627"/>
    </location>
</feature>
<dbReference type="PANTHER" id="PTHR21512:SF5">
    <property type="entry name" value="TRAFFICKING PROTEIN PARTICLE COMPLEX SUBUNIT 9"/>
    <property type="match status" value="1"/>
</dbReference>
<feature type="compositionally biased region" description="Polar residues" evidence="3">
    <location>
        <begin position="678"/>
        <end position="689"/>
    </location>
</feature>
<dbReference type="InterPro" id="IPR058564">
    <property type="entry name" value="TPR_TRAPPC9_Trs120"/>
</dbReference>
<feature type="domain" description="Trs120/TRAPPC9 N-terminal" evidence="4">
    <location>
        <begin position="815"/>
        <end position="1098"/>
    </location>
</feature>
<dbReference type="Pfam" id="PF26283">
    <property type="entry name" value="Ig_TRAPPC9-Trs120_4th"/>
    <property type="match status" value="1"/>
</dbReference>
<feature type="compositionally biased region" description="Polar residues" evidence="3">
    <location>
        <begin position="173"/>
        <end position="183"/>
    </location>
</feature>